<evidence type="ECO:0000313" key="1">
    <source>
        <dbReference type="EMBL" id="KFZ32403.1"/>
    </source>
</evidence>
<protein>
    <submittedName>
        <fullName evidence="1">Uncharacterized protein</fullName>
    </submittedName>
</protein>
<proteinExistence type="predicted"/>
<dbReference type="EMBL" id="JPZO01000046">
    <property type="protein sequence ID" value="KFZ32403.1"/>
    <property type="molecule type" value="Genomic_DNA"/>
</dbReference>
<dbReference type="AlphaFoldDB" id="A0A094LC02"/>
<reference evidence="1" key="1">
    <citation type="submission" date="2014-08" db="EMBL/GenBank/DDBJ databases">
        <title>Fullgenome sequencing of Anoxybacillus sp.25 isolate from Garga hot-spring Russia.</title>
        <authorList>
            <person name="Rozanov A.S."/>
            <person name="Kotenko A.V."/>
            <person name="Malup T.K."/>
            <person name="Peltek S.E."/>
        </authorList>
    </citation>
    <scope>NUCLEOTIDE SEQUENCE [LARGE SCALE GENOMIC DNA]</scope>
    <source>
        <strain evidence="1">25</strain>
    </source>
</reference>
<comment type="caution">
    <text evidence="1">The sequence shown here is derived from an EMBL/GenBank/DDBJ whole genome shotgun (WGS) entry which is preliminary data.</text>
</comment>
<name>A0A094LC02_9BACL</name>
<sequence length="84" mass="9773">MNMMPDIMHVLELTLSNQNVRLAIEVKYKSFVGRHIFGHVLKYVFQTKEWKVEHALSVILMFIQELNSQKGNSLSSSYDELLFG</sequence>
<accession>A0A094LC02</accession>
<gene>
    <name evidence="1" type="ORF">JS44_08405</name>
</gene>
<organism evidence="1">
    <name type="scientific">Anoxybacillus flavithermus</name>
    <dbReference type="NCBI Taxonomy" id="33934"/>
    <lineage>
        <taxon>Bacteria</taxon>
        <taxon>Bacillati</taxon>
        <taxon>Bacillota</taxon>
        <taxon>Bacilli</taxon>
        <taxon>Bacillales</taxon>
        <taxon>Anoxybacillaceae</taxon>
        <taxon>Anoxybacillus</taxon>
    </lineage>
</organism>